<dbReference type="OrthoDB" id="359066at2"/>
<organism evidence="2 3">
    <name type="scientific">Streptomyces violaceusniger</name>
    <dbReference type="NCBI Taxonomy" id="68280"/>
    <lineage>
        <taxon>Bacteria</taxon>
        <taxon>Bacillati</taxon>
        <taxon>Actinomycetota</taxon>
        <taxon>Actinomycetes</taxon>
        <taxon>Kitasatosporales</taxon>
        <taxon>Streptomycetaceae</taxon>
        <taxon>Streptomyces</taxon>
        <taxon>Streptomyces violaceusniger group</taxon>
    </lineage>
</organism>
<evidence type="ECO:0000313" key="2">
    <source>
        <dbReference type="EMBL" id="KUL64774.1"/>
    </source>
</evidence>
<sequence>MKALTVLQPWADAIAYGGKRIENRSWTPPTAVVGSTILIHAGKRFDPMARFLITDWDTLDGWPDTRGAVIATAVLAGHHRADGCCSPWGEPRGHHWQLADVQPLTEPVPCRGAQRLWTPTTATIQRIIRTA</sequence>
<proteinExistence type="predicted"/>
<feature type="domain" description="ASCH" evidence="1">
    <location>
        <begin position="4"/>
        <end position="45"/>
    </location>
</feature>
<name>A0A0X3X6U9_STRVO</name>
<dbReference type="EMBL" id="LLZJ01000084">
    <property type="protein sequence ID" value="KUL64774.1"/>
    <property type="molecule type" value="Genomic_DNA"/>
</dbReference>
<comment type="caution">
    <text evidence="2">The sequence shown here is derived from an EMBL/GenBank/DDBJ whole genome shotgun (WGS) entry which is preliminary data.</text>
</comment>
<protein>
    <recommendedName>
        <fullName evidence="1">ASCH domain-containing protein</fullName>
    </recommendedName>
</protein>
<dbReference type="Proteomes" id="UP000053413">
    <property type="component" value="Unassembled WGS sequence"/>
</dbReference>
<evidence type="ECO:0000259" key="1">
    <source>
        <dbReference type="Pfam" id="PF04266"/>
    </source>
</evidence>
<gene>
    <name evidence="2" type="ORF">ADL28_08805</name>
</gene>
<dbReference type="Pfam" id="PF04266">
    <property type="entry name" value="ASCH"/>
    <property type="match status" value="1"/>
</dbReference>
<dbReference type="InterPro" id="IPR015947">
    <property type="entry name" value="PUA-like_sf"/>
</dbReference>
<dbReference type="SUPFAM" id="SSF88697">
    <property type="entry name" value="PUA domain-like"/>
    <property type="match status" value="1"/>
</dbReference>
<accession>A0A0X3X6U9</accession>
<dbReference type="Gene3D" id="2.30.130.30">
    <property type="entry name" value="Hypothetical protein"/>
    <property type="match status" value="1"/>
</dbReference>
<reference evidence="3" key="1">
    <citation type="submission" date="2015-10" db="EMBL/GenBank/DDBJ databases">
        <authorList>
            <person name="Ju K.-S."/>
            <person name="Doroghazi J.R."/>
            <person name="Metcalf W.W."/>
        </authorList>
    </citation>
    <scope>NUCLEOTIDE SEQUENCE [LARGE SCALE GENOMIC DNA]</scope>
    <source>
        <strain evidence="3">NRRL F-8817</strain>
    </source>
</reference>
<dbReference type="RefSeq" id="WP_059143159.1">
    <property type="nucleotide sequence ID" value="NZ_LLZJ01000084.1"/>
</dbReference>
<evidence type="ECO:0000313" key="3">
    <source>
        <dbReference type="Proteomes" id="UP000053413"/>
    </source>
</evidence>
<dbReference type="InterPro" id="IPR007374">
    <property type="entry name" value="ASCH_domain"/>
</dbReference>
<dbReference type="AlphaFoldDB" id="A0A0X3X6U9"/>